<evidence type="ECO:0000313" key="2">
    <source>
        <dbReference type="EMBL" id="GAA0470738.1"/>
    </source>
</evidence>
<name>A0ABN1A987_9ACTN</name>
<evidence type="ECO:0000256" key="1">
    <source>
        <dbReference type="SAM" id="MobiDB-lite"/>
    </source>
</evidence>
<protein>
    <submittedName>
        <fullName evidence="2">Helix-turn-helix domain-containing protein</fullName>
    </submittedName>
</protein>
<organism evidence="2 3">
    <name type="scientific">Streptomyces stramineus</name>
    <dbReference type="NCBI Taxonomy" id="173861"/>
    <lineage>
        <taxon>Bacteria</taxon>
        <taxon>Bacillati</taxon>
        <taxon>Actinomycetota</taxon>
        <taxon>Actinomycetes</taxon>
        <taxon>Kitasatosporales</taxon>
        <taxon>Streptomycetaceae</taxon>
        <taxon>Streptomyces</taxon>
    </lineage>
</organism>
<dbReference type="Proteomes" id="UP001499895">
    <property type="component" value="Unassembled WGS sequence"/>
</dbReference>
<feature type="region of interest" description="Disordered" evidence="1">
    <location>
        <begin position="107"/>
        <end position="170"/>
    </location>
</feature>
<keyword evidence="3" id="KW-1185">Reference proteome</keyword>
<comment type="caution">
    <text evidence="2">The sequence shown here is derived from an EMBL/GenBank/DDBJ whole genome shotgun (WGS) entry which is preliminary data.</text>
</comment>
<dbReference type="EMBL" id="BAAAHB010000038">
    <property type="protein sequence ID" value="GAA0470738.1"/>
    <property type="molecule type" value="Genomic_DNA"/>
</dbReference>
<evidence type="ECO:0000313" key="3">
    <source>
        <dbReference type="Proteomes" id="UP001499895"/>
    </source>
</evidence>
<accession>A0ABN1A987</accession>
<proteinExistence type="predicted"/>
<dbReference type="RefSeq" id="WP_344091752.1">
    <property type="nucleotide sequence ID" value="NZ_BAAAHB010000038.1"/>
</dbReference>
<feature type="compositionally biased region" description="Low complexity" evidence="1">
    <location>
        <begin position="156"/>
        <end position="166"/>
    </location>
</feature>
<sequence>MLTHVIAPARFFSQVRNEIIRHPRLSADAVRLLLWHLSLPAGAAEQPLSTTARQANIKKSALTRVKRELTQEGYFHQWRAQGADGLWATSQLISNVPLTAEQALAARDGRPAEPAQPAQPADDKPAPGEPARRAVGHSPEKNMRENTSHPPHPLADRGAQALAAASRSERRLRLSGRDITRLAPLAGEWLLRGATLGDLREALTAGLPERVHSPAGITRDRLLRKMPEPSAARPAPAPRPAALQLCTGGCERMIRPVGDETRCRDCRLEAAATGPCDGAVAATLRGMAAIRASLRTPTGPCPSG</sequence>
<gene>
    <name evidence="2" type="ORF">GCM10009544_36020</name>
</gene>
<reference evidence="2 3" key="1">
    <citation type="journal article" date="2019" name="Int. J. Syst. Evol. Microbiol.">
        <title>The Global Catalogue of Microorganisms (GCM) 10K type strain sequencing project: providing services to taxonomists for standard genome sequencing and annotation.</title>
        <authorList>
            <consortium name="The Broad Institute Genomics Platform"/>
            <consortium name="The Broad Institute Genome Sequencing Center for Infectious Disease"/>
            <person name="Wu L."/>
            <person name="Ma J."/>
        </authorList>
    </citation>
    <scope>NUCLEOTIDE SEQUENCE [LARGE SCALE GENOMIC DNA]</scope>
    <source>
        <strain evidence="2 3">JCM 10649</strain>
    </source>
</reference>
<feature type="compositionally biased region" description="Basic and acidic residues" evidence="1">
    <location>
        <begin position="121"/>
        <end position="147"/>
    </location>
</feature>